<dbReference type="Proteomes" id="UP001560296">
    <property type="component" value="Unassembled WGS sequence"/>
</dbReference>
<dbReference type="RefSeq" id="WP_369288499.1">
    <property type="nucleotide sequence ID" value="NZ_JBFTEG010000013.1"/>
</dbReference>
<protein>
    <recommendedName>
        <fullName evidence="3">PilZ domain-containing protein</fullName>
    </recommendedName>
</protein>
<dbReference type="EMBL" id="JBFTEG010000013">
    <property type="protein sequence ID" value="MEX6503555.1"/>
    <property type="molecule type" value="Genomic_DNA"/>
</dbReference>
<reference evidence="1 2" key="1">
    <citation type="submission" date="2024-07" db="EMBL/GenBank/DDBJ databases">
        <authorList>
            <person name="Li M."/>
        </authorList>
    </citation>
    <scope>NUCLEOTIDE SEQUENCE [LARGE SCALE GENOMIC DNA]</scope>
    <source>
        <strain evidence="1 2">25A3E</strain>
    </source>
</reference>
<name>A0ABV3YYB6_9PSED</name>
<comment type="caution">
    <text evidence="1">The sequence shown here is derived from an EMBL/GenBank/DDBJ whole genome shotgun (WGS) entry which is preliminary data.</text>
</comment>
<organism evidence="1 2">
    <name type="scientific">Pseudomonas zhanjiangensis</name>
    <dbReference type="NCBI Taxonomy" id="3239015"/>
    <lineage>
        <taxon>Bacteria</taxon>
        <taxon>Pseudomonadati</taxon>
        <taxon>Pseudomonadota</taxon>
        <taxon>Gammaproteobacteria</taxon>
        <taxon>Pseudomonadales</taxon>
        <taxon>Pseudomonadaceae</taxon>
        <taxon>Pseudomonas</taxon>
    </lineage>
</organism>
<accession>A0ABV3YYB6</accession>
<sequence length="202" mass="22884">MQAEPLLTQAELDFIQSLQNKPDAASDQSRPDLLVDAGGQVKALLAHCAAHEQLTIEAHFANQRLTFTPHLVEDAQHAQHLELGTPLIYDEGPVDRAWRLPLEPAVALCQRDATPSNLWVREVSMSGLLVEQRAKHEPPRRISLMLPLSDHKPVAIQAALVRRTPQGLLAYRMRPLNRRGRERLQHFIYQRHRSHFPQAHSA</sequence>
<evidence type="ECO:0008006" key="3">
    <source>
        <dbReference type="Google" id="ProtNLM"/>
    </source>
</evidence>
<keyword evidence="2" id="KW-1185">Reference proteome</keyword>
<evidence type="ECO:0000313" key="2">
    <source>
        <dbReference type="Proteomes" id="UP001560296"/>
    </source>
</evidence>
<evidence type="ECO:0000313" key="1">
    <source>
        <dbReference type="EMBL" id="MEX6503555.1"/>
    </source>
</evidence>
<proteinExistence type="predicted"/>
<gene>
    <name evidence="1" type="ORF">AB5S05_15945</name>
</gene>
<dbReference type="Gene3D" id="2.40.10.220">
    <property type="entry name" value="predicted glycosyltransferase like domains"/>
    <property type="match status" value="1"/>
</dbReference>